<evidence type="ECO:0000259" key="1">
    <source>
        <dbReference type="Pfam" id="PF09414"/>
    </source>
</evidence>
<dbReference type="EMBL" id="OU342829">
    <property type="protein sequence ID" value="CAG7580621.1"/>
    <property type="molecule type" value="Genomic_DNA"/>
</dbReference>
<evidence type="ECO:0000313" key="2">
    <source>
        <dbReference type="EMBL" id="CAG7580621.1"/>
    </source>
</evidence>
<proteinExistence type="predicted"/>
<dbReference type="Gene3D" id="3.30.470.30">
    <property type="entry name" value="DNA ligase/mRNA capping enzyme"/>
    <property type="match status" value="1"/>
</dbReference>
<dbReference type="PANTHER" id="PTHR43883">
    <property type="entry name" value="SLR0207 PROTEIN"/>
    <property type="match status" value="1"/>
</dbReference>
<gene>
    <name evidence="2" type="ORF">SLAVMIC_00500</name>
</gene>
<feature type="domain" description="RNA ligase" evidence="1">
    <location>
        <begin position="38"/>
        <end position="213"/>
    </location>
</feature>
<protein>
    <submittedName>
        <fullName evidence="2">Putative RNA ligase</fullName>
    </submittedName>
</protein>
<accession>A0A8D9CA51</accession>
<name>A0A8D9CA51_9VIRU</name>
<keyword evidence="2" id="KW-0436">Ligase</keyword>
<sequence length="236" mass="27298">MSISRKYGRTFHFPFSPGTTSDDRTNFDWWEDFKRLVEVVITEKLDGENSCINSIGVFSRSHAAPNMNPWSTHLKEKRALILKDIEEGELEIFGENLYAIHSIEYKDIDEHFYVFGIRVGDEWLSWEETEEICYLLDLKTVPVIGVYKTSDFDSPEDFVNLVMSIVGEESTFGSKDSATDEDCTMEGVVVRTSDSYKATVGGQIDSQNVFKYVRENHVKTDEHWVKNWKVAKLNHW</sequence>
<reference evidence="2" key="1">
    <citation type="submission" date="2021-06" db="EMBL/GenBank/DDBJ databases">
        <authorList>
            <person name="Gannon L."/>
            <person name="Redgwell R T."/>
            <person name="Michniewski S."/>
            <person name="Harrison D C."/>
            <person name="Millard A."/>
        </authorList>
    </citation>
    <scope>NUCLEOTIDE SEQUENCE</scope>
</reference>
<dbReference type="Pfam" id="PF09414">
    <property type="entry name" value="RNA_ligase"/>
    <property type="match status" value="1"/>
</dbReference>
<dbReference type="InterPro" id="IPR052732">
    <property type="entry name" value="Cell-binding_unc_protein"/>
</dbReference>
<dbReference type="PANTHER" id="PTHR43883:SF1">
    <property type="entry name" value="GLUCONOKINASE"/>
    <property type="match status" value="1"/>
</dbReference>
<dbReference type="SUPFAM" id="SSF56091">
    <property type="entry name" value="DNA ligase/mRNA capping enzyme, catalytic domain"/>
    <property type="match status" value="1"/>
</dbReference>
<organism evidence="2">
    <name type="scientific">uncultured marine phage</name>
    <dbReference type="NCBI Taxonomy" id="707152"/>
    <lineage>
        <taxon>Viruses</taxon>
        <taxon>environmental samples</taxon>
    </lineage>
</organism>
<dbReference type="GO" id="GO:0016874">
    <property type="term" value="F:ligase activity"/>
    <property type="evidence" value="ECO:0007669"/>
    <property type="project" value="UniProtKB-KW"/>
</dbReference>
<dbReference type="InterPro" id="IPR021122">
    <property type="entry name" value="RNA_ligase_dom_REL/Rnl2"/>
</dbReference>